<feature type="domain" description="N-acetyltransferase" evidence="3">
    <location>
        <begin position="1"/>
        <end position="155"/>
    </location>
</feature>
<dbReference type="GO" id="GO:0016747">
    <property type="term" value="F:acyltransferase activity, transferring groups other than amino-acyl groups"/>
    <property type="evidence" value="ECO:0007669"/>
    <property type="project" value="InterPro"/>
</dbReference>
<protein>
    <submittedName>
        <fullName evidence="4">Acetyltransferase (GNAT) family protein</fullName>
    </submittedName>
</protein>
<dbReference type="STRING" id="996166.SAMN05192554_11388"/>
<keyword evidence="2" id="KW-0012">Acyltransferase</keyword>
<dbReference type="PROSITE" id="PS51186">
    <property type="entry name" value="GNAT"/>
    <property type="match status" value="1"/>
</dbReference>
<evidence type="ECO:0000256" key="1">
    <source>
        <dbReference type="ARBA" id="ARBA00022679"/>
    </source>
</evidence>
<dbReference type="Pfam" id="PF00583">
    <property type="entry name" value="Acetyltransf_1"/>
    <property type="match status" value="1"/>
</dbReference>
<dbReference type="Gene3D" id="3.40.630.30">
    <property type="match status" value="1"/>
</dbReference>
<name>A0A1G9YAE6_9EURY</name>
<dbReference type="CDD" id="cd04301">
    <property type="entry name" value="NAT_SF"/>
    <property type="match status" value="1"/>
</dbReference>
<dbReference type="EMBL" id="FNIA01000013">
    <property type="protein sequence ID" value="SDN05970.1"/>
    <property type="molecule type" value="Genomic_DNA"/>
</dbReference>
<dbReference type="InterPro" id="IPR050832">
    <property type="entry name" value="Bact_Acetyltransf"/>
</dbReference>
<dbReference type="Proteomes" id="UP000199370">
    <property type="component" value="Unassembled WGS sequence"/>
</dbReference>
<dbReference type="SUPFAM" id="SSF55729">
    <property type="entry name" value="Acyl-CoA N-acyltransferases (Nat)"/>
    <property type="match status" value="1"/>
</dbReference>
<dbReference type="OrthoDB" id="125295at2157"/>
<reference evidence="4 5" key="1">
    <citation type="submission" date="2016-10" db="EMBL/GenBank/DDBJ databases">
        <authorList>
            <person name="de Groot N.N."/>
        </authorList>
    </citation>
    <scope>NUCLEOTIDE SEQUENCE [LARGE SCALE GENOMIC DNA]</scope>
    <source>
        <strain evidence="5">EB21,IBRC-M 10013,KCTC 4048</strain>
    </source>
</reference>
<evidence type="ECO:0000259" key="3">
    <source>
        <dbReference type="PROSITE" id="PS51186"/>
    </source>
</evidence>
<evidence type="ECO:0000256" key="2">
    <source>
        <dbReference type="ARBA" id="ARBA00023315"/>
    </source>
</evidence>
<dbReference type="InterPro" id="IPR016181">
    <property type="entry name" value="Acyl_CoA_acyltransferase"/>
</dbReference>
<dbReference type="InterPro" id="IPR000182">
    <property type="entry name" value="GNAT_dom"/>
</dbReference>
<sequence length="155" mass="17524">MELVEATTDDIQALVDRWHSLARAMEAHDELNELASPDVTEAAAEGFRRQLADDAVDDYLGVEDGEQIGLVTLREGTHPSREYSRYLRIVNLFIDAEYRDSGHGAAVVDRVKTLACERGCDYLKVSCEWGNEGARRFYRDTGFRPKQVDFAQPLE</sequence>
<gene>
    <name evidence="4" type="ORF">SAMN05192554_11388</name>
</gene>
<evidence type="ECO:0000313" key="5">
    <source>
        <dbReference type="Proteomes" id="UP000199370"/>
    </source>
</evidence>
<dbReference type="RefSeq" id="WP_089734340.1">
    <property type="nucleotide sequence ID" value="NZ_FNIA01000013.1"/>
</dbReference>
<organism evidence="4 5">
    <name type="scientific">Haloarchaeobius iranensis</name>
    <dbReference type="NCBI Taxonomy" id="996166"/>
    <lineage>
        <taxon>Archaea</taxon>
        <taxon>Methanobacteriati</taxon>
        <taxon>Methanobacteriota</taxon>
        <taxon>Stenosarchaea group</taxon>
        <taxon>Halobacteria</taxon>
        <taxon>Halobacteriales</taxon>
        <taxon>Halorubellaceae</taxon>
        <taxon>Haloarchaeobius</taxon>
    </lineage>
</organism>
<dbReference type="PANTHER" id="PTHR43877">
    <property type="entry name" value="AMINOALKYLPHOSPHONATE N-ACETYLTRANSFERASE-RELATED-RELATED"/>
    <property type="match status" value="1"/>
</dbReference>
<evidence type="ECO:0000313" key="4">
    <source>
        <dbReference type="EMBL" id="SDN05970.1"/>
    </source>
</evidence>
<accession>A0A1G9YAE6</accession>
<dbReference type="AlphaFoldDB" id="A0A1G9YAE6"/>
<keyword evidence="1 4" id="KW-0808">Transferase</keyword>
<dbReference type="PANTHER" id="PTHR43877:SF2">
    <property type="entry name" value="AMINOALKYLPHOSPHONATE N-ACETYLTRANSFERASE-RELATED"/>
    <property type="match status" value="1"/>
</dbReference>
<proteinExistence type="predicted"/>
<keyword evidence="5" id="KW-1185">Reference proteome</keyword>